<feature type="compositionally biased region" description="Basic and acidic residues" evidence="1">
    <location>
        <begin position="163"/>
        <end position="172"/>
    </location>
</feature>
<feature type="region of interest" description="Disordered" evidence="1">
    <location>
        <begin position="1"/>
        <end position="20"/>
    </location>
</feature>
<dbReference type="EMBL" id="BPLQ01012194">
    <property type="protein sequence ID" value="GIY63540.1"/>
    <property type="molecule type" value="Genomic_DNA"/>
</dbReference>
<evidence type="ECO:0000256" key="1">
    <source>
        <dbReference type="SAM" id="MobiDB-lite"/>
    </source>
</evidence>
<name>A0AAV4V1V4_9ARAC</name>
<dbReference type="AlphaFoldDB" id="A0AAV4V1V4"/>
<feature type="region of interest" description="Disordered" evidence="1">
    <location>
        <begin position="69"/>
        <end position="106"/>
    </location>
</feature>
<organism evidence="2 3">
    <name type="scientific">Caerostris darwini</name>
    <dbReference type="NCBI Taxonomy" id="1538125"/>
    <lineage>
        <taxon>Eukaryota</taxon>
        <taxon>Metazoa</taxon>
        <taxon>Ecdysozoa</taxon>
        <taxon>Arthropoda</taxon>
        <taxon>Chelicerata</taxon>
        <taxon>Arachnida</taxon>
        <taxon>Araneae</taxon>
        <taxon>Araneomorphae</taxon>
        <taxon>Entelegynae</taxon>
        <taxon>Araneoidea</taxon>
        <taxon>Araneidae</taxon>
        <taxon>Caerostris</taxon>
    </lineage>
</organism>
<evidence type="ECO:0000313" key="2">
    <source>
        <dbReference type="EMBL" id="GIY63540.1"/>
    </source>
</evidence>
<dbReference type="Proteomes" id="UP001054837">
    <property type="component" value="Unassembled WGS sequence"/>
</dbReference>
<keyword evidence="3" id="KW-1185">Reference proteome</keyword>
<sequence>MGSWAWPAKWDKKQQQTPMAQPEVQWPNAAGLVPLRNQWCRGTSSFASQPWERTRQKTSHTILSNLTSTTTKMRSGADAYATDGKKTTQRNSSVHTTQDTSISPTIANNAPTIKMIDIANNTPPIKMIDIANNTAYDQDDRHRQQYCHDEDSQHRRGNVYQPKHREPPRTDENEYEHTHCYEYELPTIRCHFCE</sequence>
<evidence type="ECO:0000313" key="3">
    <source>
        <dbReference type="Proteomes" id="UP001054837"/>
    </source>
</evidence>
<feature type="region of interest" description="Disordered" evidence="1">
    <location>
        <begin position="148"/>
        <end position="172"/>
    </location>
</feature>
<reference evidence="2 3" key="1">
    <citation type="submission" date="2021-06" db="EMBL/GenBank/DDBJ databases">
        <title>Caerostris darwini draft genome.</title>
        <authorList>
            <person name="Kono N."/>
            <person name="Arakawa K."/>
        </authorList>
    </citation>
    <scope>NUCLEOTIDE SEQUENCE [LARGE SCALE GENOMIC DNA]</scope>
</reference>
<proteinExistence type="predicted"/>
<feature type="compositionally biased region" description="Polar residues" evidence="1">
    <location>
        <begin position="89"/>
        <end position="106"/>
    </location>
</feature>
<accession>A0AAV4V1V4</accession>
<protein>
    <submittedName>
        <fullName evidence="2">Uncharacterized protein</fullName>
    </submittedName>
</protein>
<comment type="caution">
    <text evidence="2">The sequence shown here is derived from an EMBL/GenBank/DDBJ whole genome shotgun (WGS) entry which is preliminary data.</text>
</comment>
<gene>
    <name evidence="2" type="ORF">CDAR_442151</name>
</gene>